<dbReference type="InterPro" id="IPR000873">
    <property type="entry name" value="AMP-dep_synth/lig_dom"/>
</dbReference>
<keyword evidence="3" id="KW-0276">Fatty acid metabolism</keyword>
<feature type="domain" description="AMP-binding enzyme C-terminal" evidence="6">
    <location>
        <begin position="468"/>
        <end position="581"/>
    </location>
</feature>
<organism evidence="7 8">
    <name type="scientific">Microcystis aeruginosa TAIHU98</name>
    <dbReference type="NCBI Taxonomy" id="1134457"/>
    <lineage>
        <taxon>Bacteria</taxon>
        <taxon>Bacillati</taxon>
        <taxon>Cyanobacteriota</taxon>
        <taxon>Cyanophyceae</taxon>
        <taxon>Oscillatoriophycideae</taxon>
        <taxon>Chroococcales</taxon>
        <taxon>Microcystaceae</taxon>
        <taxon>Microcystis</taxon>
    </lineage>
</organism>
<dbReference type="RefSeq" id="WP_002735558.1">
    <property type="nucleotide sequence ID" value="NZ_ANKQ01000002.1"/>
</dbReference>
<evidence type="ECO:0000256" key="1">
    <source>
        <dbReference type="ARBA" id="ARBA00006432"/>
    </source>
</evidence>
<gene>
    <name evidence="7" type="ORF">O53_2267</name>
</gene>
<evidence type="ECO:0000313" key="8">
    <source>
        <dbReference type="Proteomes" id="UP000010932"/>
    </source>
</evidence>
<dbReference type="GO" id="GO:0005886">
    <property type="term" value="C:plasma membrane"/>
    <property type="evidence" value="ECO:0007669"/>
    <property type="project" value="TreeGrafter"/>
</dbReference>
<keyword evidence="4" id="KW-0443">Lipid metabolism</keyword>
<dbReference type="InterPro" id="IPR042099">
    <property type="entry name" value="ANL_N_sf"/>
</dbReference>
<evidence type="ECO:0000256" key="3">
    <source>
        <dbReference type="ARBA" id="ARBA00022832"/>
    </source>
</evidence>
<dbReference type="Gene3D" id="1.10.1200.10">
    <property type="entry name" value="ACP-like"/>
    <property type="match status" value="1"/>
</dbReference>
<dbReference type="GO" id="GO:0006633">
    <property type="term" value="P:fatty acid biosynthetic process"/>
    <property type="evidence" value="ECO:0007669"/>
    <property type="project" value="TreeGrafter"/>
</dbReference>
<dbReference type="AlphaFoldDB" id="L7E579"/>
<dbReference type="PROSITE" id="PS00455">
    <property type="entry name" value="AMP_BINDING"/>
    <property type="match status" value="1"/>
</dbReference>
<dbReference type="Proteomes" id="UP000010932">
    <property type="component" value="Unassembled WGS sequence"/>
</dbReference>
<evidence type="ECO:0000259" key="6">
    <source>
        <dbReference type="Pfam" id="PF23024"/>
    </source>
</evidence>
<dbReference type="Gene3D" id="3.40.50.12780">
    <property type="entry name" value="N-terminal domain of ligase-like"/>
    <property type="match status" value="1"/>
</dbReference>
<dbReference type="SUPFAM" id="SSF56801">
    <property type="entry name" value="Acetyl-CoA synthetase-like"/>
    <property type="match status" value="1"/>
</dbReference>
<reference evidence="7 8" key="1">
    <citation type="journal article" date="2013" name="Genome Announc.">
        <title>Whole-Genome Sequence of Microcystis aeruginosa TAIHU98, a Nontoxic Bloom-Forming Strain Isolated from Taihu Lake, China.</title>
        <authorList>
            <person name="Yang C."/>
            <person name="Zhang W."/>
            <person name="Ren M."/>
            <person name="Song L."/>
            <person name="Li T."/>
            <person name="Zhao J."/>
        </authorList>
    </citation>
    <scope>NUCLEOTIDE SEQUENCE [LARGE SCALE GENOMIC DNA]</scope>
    <source>
        <strain evidence="7 8">TAIHU98</strain>
    </source>
</reference>
<evidence type="ECO:0000313" key="7">
    <source>
        <dbReference type="EMBL" id="ELP53462.1"/>
    </source>
</evidence>
<keyword evidence="7" id="KW-0413">Isomerase</keyword>
<dbReference type="PANTHER" id="PTHR22754">
    <property type="entry name" value="DISCO-INTERACTING PROTEIN 2 DIP2 -RELATED"/>
    <property type="match status" value="1"/>
</dbReference>
<dbReference type="PANTHER" id="PTHR22754:SF32">
    <property type="entry name" value="DISCO-INTERACTING PROTEIN 2"/>
    <property type="match status" value="1"/>
</dbReference>
<dbReference type="InterPro" id="IPR045851">
    <property type="entry name" value="AMP-bd_C_sf"/>
</dbReference>
<dbReference type="PATRIC" id="fig|1134457.3.peg.2331"/>
<dbReference type="Pfam" id="PF00501">
    <property type="entry name" value="AMP-binding"/>
    <property type="match status" value="1"/>
</dbReference>
<dbReference type="Gene3D" id="3.30.300.30">
    <property type="match status" value="1"/>
</dbReference>
<accession>L7E579</accession>
<dbReference type="EMBL" id="ANKQ01000002">
    <property type="protein sequence ID" value="ELP53462.1"/>
    <property type="molecule type" value="Genomic_DNA"/>
</dbReference>
<dbReference type="Pfam" id="PF23024">
    <property type="entry name" value="AMP-dom_DIP2-like"/>
    <property type="match status" value="1"/>
</dbReference>
<dbReference type="GO" id="GO:0070566">
    <property type="term" value="F:adenylyltransferase activity"/>
    <property type="evidence" value="ECO:0007669"/>
    <property type="project" value="TreeGrafter"/>
</dbReference>
<dbReference type="EC" id="5.1.1.13" evidence="7"/>
<protein>
    <submittedName>
        <fullName evidence="7">AMP-binding enzyme family protein</fullName>
        <ecNumber evidence="7">5.1.1.13</ecNumber>
    </submittedName>
</protein>
<comment type="similarity">
    <text evidence="1">Belongs to the ATP-dependent AMP-binding enzyme family.</text>
</comment>
<comment type="caution">
    <text evidence="7">The sequence shown here is derived from an EMBL/GenBank/DDBJ whole genome shotgun (WGS) entry which is preliminary data.</text>
</comment>
<evidence type="ECO:0000259" key="5">
    <source>
        <dbReference type="Pfam" id="PF00501"/>
    </source>
</evidence>
<dbReference type="CDD" id="cd05931">
    <property type="entry name" value="FAAL"/>
    <property type="match status" value="1"/>
</dbReference>
<evidence type="ECO:0000256" key="2">
    <source>
        <dbReference type="ARBA" id="ARBA00022598"/>
    </source>
</evidence>
<dbReference type="GO" id="GO:0016874">
    <property type="term" value="F:ligase activity"/>
    <property type="evidence" value="ECO:0007669"/>
    <property type="project" value="UniProtKB-KW"/>
</dbReference>
<dbReference type="InterPro" id="IPR025110">
    <property type="entry name" value="AMP-bd_C"/>
</dbReference>
<dbReference type="SUPFAM" id="SSF47336">
    <property type="entry name" value="ACP-like"/>
    <property type="match status" value="1"/>
</dbReference>
<name>L7E579_MICAE</name>
<dbReference type="FunFam" id="3.40.50.12780:FF:000013">
    <property type="entry name" value="Long-chain-fatty-acid--AMP ligase FadD32"/>
    <property type="match status" value="1"/>
</dbReference>
<dbReference type="InterPro" id="IPR040097">
    <property type="entry name" value="FAAL/FAAC"/>
</dbReference>
<feature type="domain" description="AMP-dependent synthetase/ligase" evidence="5">
    <location>
        <begin position="27"/>
        <end position="424"/>
    </location>
</feature>
<dbReference type="GO" id="GO:0047689">
    <property type="term" value="F:aspartate racemase activity"/>
    <property type="evidence" value="ECO:0007669"/>
    <property type="project" value="UniProtKB-EC"/>
</dbReference>
<dbReference type="GO" id="GO:0071766">
    <property type="term" value="P:Actinobacterium-type cell wall biogenesis"/>
    <property type="evidence" value="ECO:0007669"/>
    <property type="project" value="UniProtKB-ARBA"/>
</dbReference>
<proteinExistence type="inferred from homology"/>
<sequence length="726" mass="80597">MLCLSVESKSQGEIFQDISTFVDILSHRALQQAEQTAYIFLANGETETARLTYQQLDQKAKALAAQLQLQMSPGERALLLYPSGEEFIIAFFACLYAGVIAVPVYPPRRNQKLSRLRAITRDAQAKLALTTTSLLSTIEEKFSSDPELVTVPCLATNNIPDEQAENWQKLNLSLEDIAFLQYTSGSTGMPKGVMVSHKNLLHNEKLIASAFGHTTETIVVGWLPLFHDMGLIGNVLQPIYVGFPSVIMPPEAFIQKPLRWLQAISRYKATSSGGPNFAYELCASKIKPQERENLDLSCWDVAFNGAEPVRAITLEKFANTFADSGFEREAFYPCYGMAETTLFVSGGIKSQSPVIEAVDKLALLENSAVTINCQHPNAQLLVGCGHAWLSEKIVIVNPESLTECRDGEIGEIWVSSDSVAQGYWNRPGQTEETFKAYLADTQVGPFLRTGDLGFLLAGELFITGRLKDLIIVQGRNHYPQDIEATVEKSHLGLRQGCGAVFSVEIAGQERLVVVQEVERSYLRKLDSPAVIEQIIRSVAEEHQLDVYAVALLKTASIPKTSSGKIQRIACRTAFLAGTLDVIGDWSKIPSQKKDFIKLESDVNYLLEKVKTFSHLSESSEYKAIYEEIEQWLIAKFAELKETADENIDVRQNIGFDSLVAAELNNLFNTNWGVEIPIDNFIEGVSVNGLTAILTNKISENRWKFTEQIDQMNDEEVDALLSSILSK</sequence>
<dbReference type="InterPro" id="IPR020845">
    <property type="entry name" value="AMP-binding_CS"/>
</dbReference>
<dbReference type="InterPro" id="IPR036736">
    <property type="entry name" value="ACP-like_sf"/>
</dbReference>
<keyword evidence="2" id="KW-0436">Ligase</keyword>
<evidence type="ECO:0000256" key="4">
    <source>
        <dbReference type="ARBA" id="ARBA00023098"/>
    </source>
</evidence>